<keyword evidence="2" id="KW-0732">Signal</keyword>
<reference evidence="3 4" key="1">
    <citation type="submission" date="2019-12" db="EMBL/GenBank/DDBJ databases">
        <title>Novel species isolated from a subtropical stream in China.</title>
        <authorList>
            <person name="Lu H."/>
        </authorList>
    </citation>
    <scope>NUCLEOTIDE SEQUENCE [LARGE SCALE GENOMIC DNA]</scope>
    <source>
        <strain evidence="3 4">FT55W</strain>
    </source>
</reference>
<comment type="caution">
    <text evidence="3">The sequence shown here is derived from an EMBL/GenBank/DDBJ whole genome shotgun (WGS) entry which is preliminary data.</text>
</comment>
<keyword evidence="4" id="KW-1185">Reference proteome</keyword>
<evidence type="ECO:0000256" key="2">
    <source>
        <dbReference type="SAM" id="SignalP"/>
    </source>
</evidence>
<name>A0A7X4GR86_9BURK</name>
<feature type="compositionally biased region" description="Basic and acidic residues" evidence="1">
    <location>
        <begin position="36"/>
        <end position="58"/>
    </location>
</feature>
<feature type="chain" id="PRO_5030883072" description="UrcA family protein" evidence="2">
    <location>
        <begin position="22"/>
        <end position="108"/>
    </location>
</feature>
<feature type="signal peptide" evidence="2">
    <location>
        <begin position="1"/>
        <end position="21"/>
    </location>
</feature>
<dbReference type="AlphaFoldDB" id="A0A7X4GR86"/>
<dbReference type="EMBL" id="WWCK01000004">
    <property type="protein sequence ID" value="MYM68202.1"/>
    <property type="molecule type" value="Genomic_DNA"/>
</dbReference>
<accession>A0A7X4GR86</accession>
<evidence type="ECO:0000256" key="1">
    <source>
        <dbReference type="SAM" id="MobiDB-lite"/>
    </source>
</evidence>
<evidence type="ECO:0000313" key="4">
    <source>
        <dbReference type="Proteomes" id="UP000450012"/>
    </source>
</evidence>
<protein>
    <recommendedName>
        <fullName evidence="5">UrcA family protein</fullName>
    </recommendedName>
</protein>
<gene>
    <name evidence="3" type="ORF">GTP45_15380</name>
</gene>
<organism evidence="3 4">
    <name type="scientific">Duganella rivi</name>
    <dbReference type="NCBI Taxonomy" id="2666083"/>
    <lineage>
        <taxon>Bacteria</taxon>
        <taxon>Pseudomonadati</taxon>
        <taxon>Pseudomonadota</taxon>
        <taxon>Betaproteobacteria</taxon>
        <taxon>Burkholderiales</taxon>
        <taxon>Oxalobacteraceae</taxon>
        <taxon>Telluria group</taxon>
        <taxon>Duganella</taxon>
    </lineage>
</organism>
<evidence type="ECO:0000313" key="3">
    <source>
        <dbReference type="EMBL" id="MYM68202.1"/>
    </source>
</evidence>
<sequence length="108" mass="11653">MIRHIITGVTMACAALAAAHAQDTTPPQNVTLQKQEIARGEPARWSKPDSTKAEQERTLRKEIGAALAEAKQACQKGPAAERSTCLKEAQATYQSDLANMPQLLAKAR</sequence>
<feature type="compositionally biased region" description="Polar residues" evidence="1">
    <location>
        <begin position="22"/>
        <end position="34"/>
    </location>
</feature>
<dbReference type="RefSeq" id="WP_161014724.1">
    <property type="nucleotide sequence ID" value="NZ_WWCK01000004.1"/>
</dbReference>
<dbReference type="Proteomes" id="UP000450012">
    <property type="component" value="Unassembled WGS sequence"/>
</dbReference>
<evidence type="ECO:0008006" key="5">
    <source>
        <dbReference type="Google" id="ProtNLM"/>
    </source>
</evidence>
<proteinExistence type="predicted"/>
<feature type="region of interest" description="Disordered" evidence="1">
    <location>
        <begin position="21"/>
        <end position="58"/>
    </location>
</feature>